<feature type="region of interest" description="Disordered" evidence="1">
    <location>
        <begin position="29"/>
        <end position="70"/>
    </location>
</feature>
<accession>A0ABT9NZU0</accession>
<evidence type="ECO:0000313" key="3">
    <source>
        <dbReference type="Proteomes" id="UP001235712"/>
    </source>
</evidence>
<proteinExistence type="predicted"/>
<dbReference type="Proteomes" id="UP001235712">
    <property type="component" value="Unassembled WGS sequence"/>
</dbReference>
<evidence type="ECO:0000313" key="2">
    <source>
        <dbReference type="EMBL" id="MDP9825350.1"/>
    </source>
</evidence>
<protein>
    <submittedName>
        <fullName evidence="2">Uncharacterized protein</fullName>
    </submittedName>
</protein>
<comment type="caution">
    <text evidence="2">The sequence shown here is derived from an EMBL/GenBank/DDBJ whole genome shotgun (WGS) entry which is preliminary data.</text>
</comment>
<gene>
    <name evidence="2" type="ORF">J2S57_001099</name>
</gene>
<sequence>MWLLTCDSSQWAGLFTVVRRYRGLPAARPELNPDARLGSNSHRGSHSPIPGSLSHSPVHGRSVHPSGGSRILKQWGTVDLGFRGAGMAVGTRVRAFQCLTTWVPALGDAGLGS</sequence>
<evidence type="ECO:0000256" key="1">
    <source>
        <dbReference type="SAM" id="MobiDB-lite"/>
    </source>
</evidence>
<reference evidence="2 3" key="1">
    <citation type="submission" date="2023-07" db="EMBL/GenBank/DDBJ databases">
        <title>Sequencing the genomes of 1000 actinobacteria strains.</title>
        <authorList>
            <person name="Klenk H.-P."/>
        </authorList>
    </citation>
    <scope>NUCLEOTIDE SEQUENCE [LARGE SCALE GENOMIC DNA]</scope>
    <source>
        <strain evidence="2 3">DSM 44388</strain>
    </source>
</reference>
<name>A0ABT9NZU0_9ACTN</name>
<keyword evidence="3" id="KW-1185">Reference proteome</keyword>
<organism evidence="2 3">
    <name type="scientific">Kineosporia succinea</name>
    <dbReference type="NCBI Taxonomy" id="84632"/>
    <lineage>
        <taxon>Bacteria</taxon>
        <taxon>Bacillati</taxon>
        <taxon>Actinomycetota</taxon>
        <taxon>Actinomycetes</taxon>
        <taxon>Kineosporiales</taxon>
        <taxon>Kineosporiaceae</taxon>
        <taxon>Kineosporia</taxon>
    </lineage>
</organism>
<dbReference type="EMBL" id="JAUSQZ010000001">
    <property type="protein sequence ID" value="MDP9825350.1"/>
    <property type="molecule type" value="Genomic_DNA"/>
</dbReference>